<proteinExistence type="predicted"/>
<reference evidence="2" key="1">
    <citation type="submission" date="2021-04" db="EMBL/GenBank/DDBJ databases">
        <title>Sequencing of actinobacteria type strains.</title>
        <authorList>
            <person name="Nguyen G.-S."/>
            <person name="Wentzel A."/>
        </authorList>
    </citation>
    <scope>NUCLEOTIDE SEQUENCE</scope>
    <source>
        <strain evidence="2">DSM 42095</strain>
    </source>
</reference>
<name>A0A8T4J6C6_9ACTN</name>
<feature type="non-terminal residue" evidence="2">
    <location>
        <position position="104"/>
    </location>
</feature>
<evidence type="ECO:0000313" key="3">
    <source>
        <dbReference type="Proteomes" id="UP000675554"/>
    </source>
</evidence>
<dbReference type="PANTHER" id="PTHR33498:SF1">
    <property type="entry name" value="TRANSPOSASE FOR INSERTION SEQUENCE ELEMENT IS1557"/>
    <property type="match status" value="1"/>
</dbReference>
<comment type="caution">
    <text evidence="2">The sequence shown here is derived from an EMBL/GenBank/DDBJ whole genome shotgun (WGS) entry which is preliminary data.</text>
</comment>
<feature type="non-terminal residue" evidence="2">
    <location>
        <position position="1"/>
    </location>
</feature>
<dbReference type="Pfam" id="PF14690">
    <property type="entry name" value="Zn_ribbon_ISL3"/>
    <property type="match status" value="1"/>
</dbReference>
<dbReference type="EMBL" id="JAGSMN010002455">
    <property type="protein sequence ID" value="MBR7679248.1"/>
    <property type="molecule type" value="Genomic_DNA"/>
</dbReference>
<evidence type="ECO:0000313" key="2">
    <source>
        <dbReference type="EMBL" id="MBR7679248.1"/>
    </source>
</evidence>
<keyword evidence="3" id="KW-1185">Reference proteome</keyword>
<dbReference type="AlphaFoldDB" id="A0A8T4J6C6"/>
<dbReference type="InterPro" id="IPR047951">
    <property type="entry name" value="Transpos_ISL3"/>
</dbReference>
<dbReference type="PANTHER" id="PTHR33498">
    <property type="entry name" value="TRANSPOSASE FOR INSERTION SEQUENCE ELEMENT IS1557"/>
    <property type="match status" value="1"/>
</dbReference>
<dbReference type="Proteomes" id="UP000675554">
    <property type="component" value="Unassembled WGS sequence"/>
</dbReference>
<protein>
    <submittedName>
        <fullName evidence="2">Transposase family protein</fullName>
    </submittedName>
</protein>
<feature type="domain" description="Transposase IS204/IS1001/IS1096/IS1165 zinc-finger" evidence="1">
    <location>
        <begin position="2"/>
        <end position="33"/>
    </location>
</feature>
<organism evidence="2 3">
    <name type="scientific">Streptomyces daliensis</name>
    <dbReference type="NCBI Taxonomy" id="299421"/>
    <lineage>
        <taxon>Bacteria</taxon>
        <taxon>Bacillati</taxon>
        <taxon>Actinomycetota</taxon>
        <taxon>Actinomycetes</taxon>
        <taxon>Kitasatosporales</taxon>
        <taxon>Streptomycetaceae</taxon>
        <taxon>Streptomyces</taxon>
    </lineage>
</organism>
<accession>A0A8T4J6C6</accession>
<evidence type="ECO:0000259" key="1">
    <source>
        <dbReference type="Pfam" id="PF14690"/>
    </source>
</evidence>
<dbReference type="InterPro" id="IPR029261">
    <property type="entry name" value="Transposase_Znf"/>
</dbReference>
<sequence length="104" mass="11815">MKVHGYHHRTVADVPVDGRQVVVRLRVRRLVCPVLGCVRQNFREQVPGLLERHQRRTVRLAGQIAEVARELCGRAAVRLAGLLAVLASRSTVLRWLWRLPVPEA</sequence>
<gene>
    <name evidence="2" type="ORF">KDA82_41240</name>
</gene>